<dbReference type="Pfam" id="PF04457">
    <property type="entry name" value="MJ1316"/>
    <property type="match status" value="1"/>
</dbReference>
<organism evidence="2 3">
    <name type="scientific">Syntrophotalea acetylenivorans</name>
    <dbReference type="NCBI Taxonomy" id="1842532"/>
    <lineage>
        <taxon>Bacteria</taxon>
        <taxon>Pseudomonadati</taxon>
        <taxon>Thermodesulfobacteriota</taxon>
        <taxon>Desulfuromonadia</taxon>
        <taxon>Desulfuromonadales</taxon>
        <taxon>Syntrophotaleaceae</taxon>
        <taxon>Syntrophotalea</taxon>
    </lineage>
</organism>
<dbReference type="Proteomes" id="UP000182517">
    <property type="component" value="Chromosome"/>
</dbReference>
<reference evidence="2 3" key="1">
    <citation type="journal article" date="2017" name="Genome Announc.">
        <title>Complete Genome Sequences of Two Acetylene-Fermenting Pelobacter acetylenicus Strains.</title>
        <authorList>
            <person name="Sutton J.M."/>
            <person name="Baesman S.M."/>
            <person name="Fierst J.L."/>
            <person name="Poret-Peterson A.T."/>
            <person name="Oremland R.S."/>
            <person name="Dunlap D.S."/>
            <person name="Akob D.M."/>
        </authorList>
    </citation>
    <scope>NUCLEOTIDE SEQUENCE [LARGE SCALE GENOMIC DNA]</scope>
    <source>
        <strain evidence="2 3">SFB93</strain>
    </source>
</reference>
<name>A0A1L3GQB0_9BACT</name>
<dbReference type="InterPro" id="IPR040459">
    <property type="entry name" value="MJ1316"/>
</dbReference>
<keyword evidence="3" id="KW-1185">Reference proteome</keyword>
<dbReference type="AlphaFoldDB" id="A0A1L3GQB0"/>
<dbReference type="RefSeq" id="WP_072284074.1">
    <property type="nucleotide sequence ID" value="NZ_CP015519.1"/>
</dbReference>
<accession>A0A1L3GQB0</accession>
<evidence type="ECO:0000313" key="2">
    <source>
        <dbReference type="EMBL" id="APG28114.1"/>
    </source>
</evidence>
<dbReference type="EMBL" id="CP015519">
    <property type="protein sequence ID" value="APG28114.1"/>
    <property type="molecule type" value="Genomic_DNA"/>
</dbReference>
<feature type="domain" description="MJ1316 RNA cyclic group end recognition" evidence="1">
    <location>
        <begin position="1"/>
        <end position="82"/>
    </location>
</feature>
<dbReference type="OrthoDB" id="5432064at2"/>
<dbReference type="KEGG" id="pef:A7E78_09825"/>
<sequence>MQPIQDLLHRIQWDREFSAAEFKIGYYDRVEDRIILVPFSALHLLKGDHFMFELYDLDGGVRSVPFHRVREVYRDGQCIWKRPEPHH</sequence>
<proteinExistence type="predicted"/>
<gene>
    <name evidence="2" type="ORF">A7E78_09825</name>
</gene>
<protein>
    <recommendedName>
        <fullName evidence="1">MJ1316 RNA cyclic group end recognition domain-containing protein</fullName>
    </recommendedName>
</protein>
<evidence type="ECO:0000259" key="1">
    <source>
        <dbReference type="Pfam" id="PF04457"/>
    </source>
</evidence>
<evidence type="ECO:0000313" key="3">
    <source>
        <dbReference type="Proteomes" id="UP000182517"/>
    </source>
</evidence>